<proteinExistence type="predicted"/>
<organism evidence="1 2">
    <name type="scientific">Pontivivens ytuae</name>
    <dbReference type="NCBI Taxonomy" id="2789856"/>
    <lineage>
        <taxon>Bacteria</taxon>
        <taxon>Pseudomonadati</taxon>
        <taxon>Pseudomonadota</taxon>
        <taxon>Alphaproteobacteria</taxon>
        <taxon>Rhodobacterales</taxon>
        <taxon>Paracoccaceae</taxon>
        <taxon>Pontivivens</taxon>
    </lineage>
</organism>
<dbReference type="KEGG" id="poz:I0K15_15145"/>
<dbReference type="EMBL" id="CP064942">
    <property type="protein sequence ID" value="QPH53125.1"/>
    <property type="molecule type" value="Genomic_DNA"/>
</dbReference>
<reference evidence="1 2" key="1">
    <citation type="submission" date="2020-11" db="EMBL/GenBank/DDBJ databases">
        <title>Description of Pontivivens ytuae sp. nov. isolated from deep sea sediment of Mariana Trench.</title>
        <authorList>
            <person name="Wang Z."/>
            <person name="Sun Q.-L."/>
            <person name="Xu X.-D."/>
            <person name="Tang Y.-Z."/>
            <person name="Zhang J."/>
        </authorList>
    </citation>
    <scope>NUCLEOTIDE SEQUENCE [LARGE SCALE GENOMIC DNA]</scope>
    <source>
        <strain evidence="1 2">MT2928</strain>
    </source>
</reference>
<keyword evidence="2" id="KW-1185">Reference proteome</keyword>
<protein>
    <submittedName>
        <fullName evidence="1">Uncharacterized protein</fullName>
    </submittedName>
</protein>
<name>A0A7S9LQI6_9RHOB</name>
<sequence length="49" mass="5519">MNDLSYISDAELLAIRERAHQLRAQAVRDGLRAAREWVRGLFAGSARHA</sequence>
<dbReference type="Proteomes" id="UP000594800">
    <property type="component" value="Chromosome"/>
</dbReference>
<evidence type="ECO:0000313" key="2">
    <source>
        <dbReference type="Proteomes" id="UP000594800"/>
    </source>
</evidence>
<dbReference type="NCBIfam" id="NF046098">
    <property type="entry name" value="RSP_7527_fam"/>
    <property type="match status" value="1"/>
</dbReference>
<evidence type="ECO:0000313" key="1">
    <source>
        <dbReference type="EMBL" id="QPH53125.1"/>
    </source>
</evidence>
<accession>A0A7S9LQI6</accession>
<gene>
    <name evidence="1" type="ORF">I0K15_15145</name>
</gene>
<dbReference type="InterPro" id="IPR058227">
    <property type="entry name" value="RSP_7527-like"/>
</dbReference>
<dbReference type="AlphaFoldDB" id="A0A7S9LQI6"/>
<dbReference type="RefSeq" id="WP_196102336.1">
    <property type="nucleotide sequence ID" value="NZ_CP064942.1"/>
</dbReference>